<feature type="transmembrane region" description="Helical" evidence="1">
    <location>
        <begin position="211"/>
        <end position="231"/>
    </location>
</feature>
<feature type="transmembrane region" description="Helical" evidence="1">
    <location>
        <begin position="1064"/>
        <end position="1083"/>
    </location>
</feature>
<feature type="transmembrane region" description="Helical" evidence="1">
    <location>
        <begin position="676"/>
        <end position="693"/>
    </location>
</feature>
<feature type="transmembrane region" description="Helical" evidence="1">
    <location>
        <begin position="339"/>
        <end position="357"/>
    </location>
</feature>
<keyword evidence="1" id="KW-0812">Transmembrane</keyword>
<feature type="transmembrane region" description="Helical" evidence="1">
    <location>
        <begin position="876"/>
        <end position="896"/>
    </location>
</feature>
<keyword evidence="1" id="KW-0472">Membrane</keyword>
<comment type="caution">
    <text evidence="2">The sequence shown here is derived from an EMBL/GenBank/DDBJ whole genome shotgun (WGS) entry which is preliminary data.</text>
</comment>
<feature type="transmembrane region" description="Helical" evidence="1">
    <location>
        <begin position="424"/>
        <end position="446"/>
    </location>
</feature>
<feature type="transmembrane region" description="Helical" evidence="1">
    <location>
        <begin position="804"/>
        <end position="821"/>
    </location>
</feature>
<evidence type="ECO:0000313" key="3">
    <source>
        <dbReference type="Proteomes" id="UP001238088"/>
    </source>
</evidence>
<gene>
    <name evidence="2" type="ORF">J2S17_001523</name>
</gene>
<feature type="transmembrane region" description="Helical" evidence="1">
    <location>
        <begin position="1013"/>
        <end position="1030"/>
    </location>
</feature>
<dbReference type="Proteomes" id="UP001238088">
    <property type="component" value="Unassembled WGS sequence"/>
</dbReference>
<feature type="transmembrane region" description="Helical" evidence="1">
    <location>
        <begin position="369"/>
        <end position="387"/>
    </location>
</feature>
<feature type="transmembrane region" description="Helical" evidence="1">
    <location>
        <begin position="93"/>
        <end position="111"/>
    </location>
</feature>
<organism evidence="2 3">
    <name type="scientific">Cytobacillus purgationiresistens</name>
    <dbReference type="NCBI Taxonomy" id="863449"/>
    <lineage>
        <taxon>Bacteria</taxon>
        <taxon>Bacillati</taxon>
        <taxon>Bacillota</taxon>
        <taxon>Bacilli</taxon>
        <taxon>Bacillales</taxon>
        <taxon>Bacillaceae</taxon>
        <taxon>Cytobacillus</taxon>
    </lineage>
</organism>
<feature type="transmembrane region" description="Helical" evidence="1">
    <location>
        <begin position="292"/>
        <end position="310"/>
    </location>
</feature>
<feature type="transmembrane region" description="Helical" evidence="1">
    <location>
        <begin position="268"/>
        <end position="286"/>
    </location>
</feature>
<sequence>MSFNKSQEIFHKELSALKEGDYISRDHYETTLKAYDRYMDDQKVKEVERAIIASQVVKDQPKKERTKKHSEWMEAMPKKKLSPEELRERNISWLLNLGVIMLLIGGIYIATSNWSSMSNIMKSGSIALISGLFYAIAMFAHLILKIKKTSVAFFVLGSLFLPIFILSIAWFKLMGPYFSFYGEGRYILGAAGSLVLVPIYYLFANKLNSRLFTWITYITLTFFAGYFLAIFKVEHDSFYLGMTIFSILLVAFYHRVKKSMNFTLFIKELKYFVPIQLTLTTVLMLVFFDSPILNSINLLVAAFVFLALVYVTDKKEFHFAFTLLIVYGAYQLIQHSFMQSIGPIMYVIVGIGFLAVPQMMKEEAYWVKVFRMTSAAVSCLAFIYISLMNLLPTVTVPSYSLLCAFLLVAGQFFYLTYKMKSQLFAYFTPIFLAFFLYEIILIIDQFFRFTDLYLPIFMIGLVIHLVFGFSLKQQIFHSIVSSSRDVGLVIMLLTISTSLSFFEHFQSGVMFLMLSGIFVALYLVDKRRFYKKSAPWLIPLFLGLAFLMVGEEMNANWLFYNENLGLTISIMMGSAVLLLFYYICRKYAFLDISKQVFFVAQGFYSLAVITSLLLSVHLAVRPLTFIMGSIVYAGLYSMTKRKWIPYLSAAVFLLGYLFTLNAFHVQLLIPEYFTKIMYPLGSFLLFIVAYSFFNKDEAFSKSYAIAGHLFLPIALLITLLNEGNLSLFSFICAIFVYWLSAKYVKAEIYIKLFVYGSFLSGFMFFATIIDYFFYGNYNHYAFLIISILVFVNWCYGGEIEKNRNALFLIPWSLAGVIAFLYQYPFRLLEWIPTLGYALGLTVFLHWRNKIILGAIPLLLILFSTHYYLFANWVSAEISYLFIVLMAASLAVAGSFLLKSLYGFDNKRFSLDIYTVFSFLFLLSLYAYQTDDMWSKIVPGSLITLLFWLQRKRVKSNVVWIPSISAGIYLLQPYYAWIYEMNIPNLMEREAYMLPLVGVILFSRFILQGKFKTNLTYLEWGVLSIVSLSFIQDALASNTVYDALILGTLTLVSMLAGVYYRLKSYFFVGAVVLLLNVLLQARPYWGNLPWWTYLLIGGSILIAVASYYEWNKQKSAKGEESPLVKIKKQMKTKFKEWQ</sequence>
<feature type="transmembrane region" description="Helical" evidence="1">
    <location>
        <begin position="827"/>
        <end position="844"/>
    </location>
</feature>
<feature type="transmembrane region" description="Helical" evidence="1">
    <location>
        <begin position="957"/>
        <end position="978"/>
    </location>
</feature>
<keyword evidence="3" id="KW-1185">Reference proteome</keyword>
<feature type="transmembrane region" description="Helical" evidence="1">
    <location>
        <begin position="780"/>
        <end position="797"/>
    </location>
</feature>
<accession>A0ABU0AEH0</accession>
<feature type="transmembrane region" description="Helical" evidence="1">
    <location>
        <begin position="1089"/>
        <end position="1107"/>
    </location>
</feature>
<feature type="transmembrane region" description="Helical" evidence="1">
    <location>
        <begin position="752"/>
        <end position="774"/>
    </location>
</feature>
<feature type="transmembrane region" description="Helical" evidence="1">
    <location>
        <begin position="536"/>
        <end position="558"/>
    </location>
</feature>
<proteinExistence type="predicted"/>
<protein>
    <recommendedName>
        <fullName evidence="4">DUF2157 domain-containing protein</fullName>
    </recommendedName>
</protein>
<feature type="transmembrane region" description="Helical" evidence="1">
    <location>
        <begin position="151"/>
        <end position="171"/>
    </location>
</feature>
<dbReference type="InterPro" id="IPR058062">
    <property type="entry name" value="SCO7613_C"/>
</dbReference>
<feature type="transmembrane region" description="Helical" evidence="1">
    <location>
        <begin position="123"/>
        <end position="144"/>
    </location>
</feature>
<feature type="transmembrane region" description="Helical" evidence="1">
    <location>
        <begin position="643"/>
        <end position="664"/>
    </location>
</feature>
<feature type="transmembrane region" description="Helical" evidence="1">
    <location>
        <begin position="452"/>
        <end position="471"/>
    </location>
</feature>
<feature type="transmembrane region" description="Helical" evidence="1">
    <location>
        <begin position="1042"/>
        <end position="1059"/>
    </location>
</feature>
<dbReference type="NCBIfam" id="NF047321">
    <property type="entry name" value="SCO7613_CTERM"/>
    <property type="match status" value="1"/>
</dbReference>
<feature type="transmembrane region" description="Helical" evidence="1">
    <location>
        <begin position="186"/>
        <end position="204"/>
    </location>
</feature>
<feature type="transmembrane region" description="Helical" evidence="1">
    <location>
        <begin position="317"/>
        <end position="333"/>
    </location>
</feature>
<feature type="transmembrane region" description="Helical" evidence="1">
    <location>
        <begin position="399"/>
        <end position="417"/>
    </location>
</feature>
<feature type="transmembrane region" description="Helical" evidence="1">
    <location>
        <begin position="483"/>
        <end position="502"/>
    </location>
</feature>
<keyword evidence="1" id="KW-1133">Transmembrane helix</keyword>
<dbReference type="EMBL" id="JAUSUB010000005">
    <property type="protein sequence ID" value="MDQ0269651.1"/>
    <property type="molecule type" value="Genomic_DNA"/>
</dbReference>
<evidence type="ECO:0008006" key="4">
    <source>
        <dbReference type="Google" id="ProtNLM"/>
    </source>
</evidence>
<name>A0ABU0AEH0_9BACI</name>
<evidence type="ECO:0000256" key="1">
    <source>
        <dbReference type="SAM" id="Phobius"/>
    </source>
</evidence>
<evidence type="ECO:0000313" key="2">
    <source>
        <dbReference type="EMBL" id="MDQ0269651.1"/>
    </source>
</evidence>
<feature type="transmembrane region" description="Helical" evidence="1">
    <location>
        <begin position="596"/>
        <end position="613"/>
    </location>
</feature>
<feature type="transmembrane region" description="Helical" evidence="1">
    <location>
        <begin position="237"/>
        <end position="256"/>
    </location>
</feature>
<feature type="transmembrane region" description="Helical" evidence="1">
    <location>
        <begin position="851"/>
        <end position="870"/>
    </location>
</feature>
<feature type="transmembrane region" description="Helical" evidence="1">
    <location>
        <begin position="508"/>
        <end position="524"/>
    </location>
</feature>
<feature type="transmembrane region" description="Helical" evidence="1">
    <location>
        <begin position="990"/>
        <end position="1006"/>
    </location>
</feature>
<feature type="transmembrane region" description="Helical" evidence="1">
    <location>
        <begin position="932"/>
        <end position="948"/>
    </location>
</feature>
<dbReference type="RefSeq" id="WP_307473386.1">
    <property type="nucleotide sequence ID" value="NZ_JAUSUB010000005.1"/>
</dbReference>
<feature type="transmembrane region" description="Helical" evidence="1">
    <location>
        <begin position="908"/>
        <end position="926"/>
    </location>
</feature>
<feature type="transmembrane region" description="Helical" evidence="1">
    <location>
        <begin position="725"/>
        <end position="740"/>
    </location>
</feature>
<reference evidence="2 3" key="1">
    <citation type="submission" date="2023-07" db="EMBL/GenBank/DDBJ databases">
        <title>Genomic Encyclopedia of Type Strains, Phase IV (KMG-IV): sequencing the most valuable type-strain genomes for metagenomic binning, comparative biology and taxonomic classification.</title>
        <authorList>
            <person name="Goeker M."/>
        </authorList>
    </citation>
    <scope>NUCLEOTIDE SEQUENCE [LARGE SCALE GENOMIC DNA]</scope>
    <source>
        <strain evidence="2 3">DSM 23494</strain>
    </source>
</reference>
<feature type="transmembrane region" description="Helical" evidence="1">
    <location>
        <begin position="564"/>
        <end position="584"/>
    </location>
</feature>